<dbReference type="EMBL" id="NPMS01000002">
    <property type="protein sequence ID" value="OZU89266.1"/>
    <property type="molecule type" value="Genomic_DNA"/>
</dbReference>
<comment type="pathway">
    <text evidence="1">Amino-acid biosynthesis; L-asparagine biosynthesis; L-asparagine from L-aspartate (L-Gln route): step 1/1.</text>
</comment>
<evidence type="ECO:0000256" key="8">
    <source>
        <dbReference type="ARBA" id="ARBA00048741"/>
    </source>
</evidence>
<keyword evidence="4 9" id="KW-0547">Nucleotide-binding</keyword>
<keyword evidence="6" id="KW-0028">Amino-acid biosynthesis</keyword>
<comment type="caution">
    <text evidence="11">The sequence shown here is derived from an EMBL/GenBank/DDBJ whole genome shotgun (WGS) entry which is preliminary data.</text>
</comment>
<evidence type="ECO:0000256" key="5">
    <source>
        <dbReference type="ARBA" id="ARBA00022840"/>
    </source>
</evidence>
<comment type="similarity">
    <text evidence="2">Belongs to the asparagine synthetase family.</text>
</comment>
<evidence type="ECO:0000259" key="10">
    <source>
        <dbReference type="PROSITE" id="PS51278"/>
    </source>
</evidence>
<keyword evidence="6" id="KW-0061">Asparagine biosynthesis</keyword>
<evidence type="ECO:0000256" key="4">
    <source>
        <dbReference type="ARBA" id="ARBA00022741"/>
    </source>
</evidence>
<organism evidence="11 12">
    <name type="scientific">Virgibacillus indicus</name>
    <dbReference type="NCBI Taxonomy" id="2024554"/>
    <lineage>
        <taxon>Bacteria</taxon>
        <taxon>Bacillati</taxon>
        <taxon>Bacillota</taxon>
        <taxon>Bacilli</taxon>
        <taxon>Bacillales</taxon>
        <taxon>Bacillaceae</taxon>
        <taxon>Virgibacillus</taxon>
    </lineage>
</organism>
<comment type="catalytic activity">
    <reaction evidence="8">
        <text>L-aspartate + L-glutamine + ATP + H2O = L-asparagine + L-glutamate + AMP + diphosphate + H(+)</text>
        <dbReference type="Rhea" id="RHEA:12228"/>
        <dbReference type="ChEBI" id="CHEBI:15377"/>
        <dbReference type="ChEBI" id="CHEBI:15378"/>
        <dbReference type="ChEBI" id="CHEBI:29985"/>
        <dbReference type="ChEBI" id="CHEBI:29991"/>
        <dbReference type="ChEBI" id="CHEBI:30616"/>
        <dbReference type="ChEBI" id="CHEBI:33019"/>
        <dbReference type="ChEBI" id="CHEBI:58048"/>
        <dbReference type="ChEBI" id="CHEBI:58359"/>
        <dbReference type="ChEBI" id="CHEBI:456215"/>
        <dbReference type="EC" id="6.3.5.4"/>
    </reaction>
</comment>
<feature type="binding site" evidence="9">
    <location>
        <position position="100"/>
    </location>
    <ligand>
        <name>L-glutamine</name>
        <dbReference type="ChEBI" id="CHEBI:58359"/>
    </ligand>
</feature>
<evidence type="ECO:0000256" key="6">
    <source>
        <dbReference type="ARBA" id="ARBA00022888"/>
    </source>
</evidence>
<accession>A0A265ND92</accession>
<dbReference type="SUPFAM" id="SSF52402">
    <property type="entry name" value="Adenine nucleotide alpha hydrolases-like"/>
    <property type="match status" value="1"/>
</dbReference>
<keyword evidence="7" id="KW-0315">Glutamine amidotransferase</keyword>
<evidence type="ECO:0000256" key="7">
    <source>
        <dbReference type="ARBA" id="ARBA00022962"/>
    </source>
</evidence>
<feature type="domain" description="Glutamine amidotransferase type-2" evidence="10">
    <location>
        <begin position="2"/>
        <end position="217"/>
    </location>
</feature>
<sequence>MSAIAGIVYANNEPVSIDQGLEMMKALQKYPSDDVQTWQQENVFLGCHAQWITPESIMEQLPYYDYDRQLVITADAMIDNREELFTKLGVNHEERKVMSDSQLILLSYAKWEDEVVKHLIGDFAFMIWDEKSQKLFGARDFSGTRSLYFYHNNERFAFCTVMEPLLRLPYIKKQLNEEWLAEYLAIPNMMDSVDVSKTVVKDIQQVPPSHTITVVNGKFTLSKYHVLSLDEKIRFQKDEEYIKAFRDIFQEAVDSRLRTFKSVGSQLSGGLDSGSVVSFAAKTLQKQNKKLHTYSSIPVKDFNDYTPRHYFPDERTFIRATVDYVGNIEDHYLSLDGKNSYTDIDDWLEIIEKPYKFFENSFWIKGIFEQARKEDIGILLSGARGNFTISWGAAIDYYSHLLRSMKWIHLSHELKKYSRNIGVRRKKLLPYLGKKVFPILNNEEKYKFPMLINPNFAKKMNVFEKLEKYGIGLDGFTGLTIINERKYLIGNEFIWESNGTTFSKLSLQYGLLLRDPTNDIRVINYCMSIPLNHFINDGMDRALIRKATEGYLPDKVRLNQKHKGVQGADWFHRMTPYWTDLIEEAKQLLRDKDVAQYLNMESIRNALSTAMEVQNGDFTPNPELRILIRAIIVYRFLHSFDFKGGETYEKGMERAKTRIVGY</sequence>
<dbReference type="Pfam" id="PF13537">
    <property type="entry name" value="GATase_7"/>
    <property type="match status" value="1"/>
</dbReference>
<evidence type="ECO:0000256" key="2">
    <source>
        <dbReference type="ARBA" id="ARBA00005752"/>
    </source>
</evidence>
<dbReference type="InterPro" id="IPR006426">
    <property type="entry name" value="Asn_synth_AEB"/>
</dbReference>
<evidence type="ECO:0000313" key="11">
    <source>
        <dbReference type="EMBL" id="OZU89266.1"/>
    </source>
</evidence>
<evidence type="ECO:0000256" key="1">
    <source>
        <dbReference type="ARBA" id="ARBA00005187"/>
    </source>
</evidence>
<protein>
    <recommendedName>
        <fullName evidence="3">asparagine synthase (glutamine-hydrolyzing)</fullName>
        <ecNumber evidence="3">6.3.5.4</ecNumber>
    </recommendedName>
</protein>
<dbReference type="Gene3D" id="3.60.20.10">
    <property type="entry name" value="Glutamine Phosphoribosylpyrophosphate, subunit 1, domain 1"/>
    <property type="match status" value="1"/>
</dbReference>
<gene>
    <name evidence="11" type="ORF">CIL03_05985</name>
</gene>
<dbReference type="RefSeq" id="WP_094884591.1">
    <property type="nucleotide sequence ID" value="NZ_NPMS01000002.1"/>
</dbReference>
<dbReference type="InterPro" id="IPR029055">
    <property type="entry name" value="Ntn_hydrolases_N"/>
</dbReference>
<dbReference type="InterPro" id="IPR051786">
    <property type="entry name" value="ASN_synthetase/amidase"/>
</dbReference>
<dbReference type="SUPFAM" id="SSF56235">
    <property type="entry name" value="N-terminal nucleophile aminohydrolases (Ntn hydrolases)"/>
    <property type="match status" value="1"/>
</dbReference>
<dbReference type="PANTHER" id="PTHR43284">
    <property type="entry name" value="ASPARAGINE SYNTHETASE (GLUTAMINE-HYDROLYZING)"/>
    <property type="match status" value="1"/>
</dbReference>
<dbReference type="PANTHER" id="PTHR43284:SF1">
    <property type="entry name" value="ASPARAGINE SYNTHETASE"/>
    <property type="match status" value="1"/>
</dbReference>
<dbReference type="InterPro" id="IPR014729">
    <property type="entry name" value="Rossmann-like_a/b/a_fold"/>
</dbReference>
<dbReference type="AlphaFoldDB" id="A0A265ND92"/>
<dbReference type="Proteomes" id="UP000216498">
    <property type="component" value="Unassembled WGS sequence"/>
</dbReference>
<dbReference type="GO" id="GO:0004066">
    <property type="term" value="F:asparagine synthase (glutamine-hydrolyzing) activity"/>
    <property type="evidence" value="ECO:0007669"/>
    <property type="project" value="UniProtKB-EC"/>
</dbReference>
<dbReference type="GO" id="GO:0005524">
    <property type="term" value="F:ATP binding"/>
    <property type="evidence" value="ECO:0007669"/>
    <property type="project" value="UniProtKB-KW"/>
</dbReference>
<dbReference type="InterPro" id="IPR017932">
    <property type="entry name" value="GATase_2_dom"/>
</dbReference>
<dbReference type="Gene3D" id="3.40.50.620">
    <property type="entry name" value="HUPs"/>
    <property type="match status" value="2"/>
</dbReference>
<feature type="binding site" evidence="9">
    <location>
        <position position="297"/>
    </location>
    <ligand>
        <name>ATP</name>
        <dbReference type="ChEBI" id="CHEBI:30616"/>
    </ligand>
</feature>
<dbReference type="PIRSF" id="PIRSF001589">
    <property type="entry name" value="Asn_synthetase_glu-h"/>
    <property type="match status" value="1"/>
</dbReference>
<dbReference type="EC" id="6.3.5.4" evidence="3"/>
<dbReference type="CDD" id="cd00712">
    <property type="entry name" value="AsnB"/>
    <property type="match status" value="1"/>
</dbReference>
<dbReference type="InterPro" id="IPR033738">
    <property type="entry name" value="AsnB_N"/>
</dbReference>
<keyword evidence="5 9" id="KW-0067">ATP-binding</keyword>
<reference evidence="11 12" key="1">
    <citation type="submission" date="2017-08" db="EMBL/GenBank/DDBJ databases">
        <title>Virgibacillus indicus sp. nov. and Virgibacillus profoundi sp. nov, two moderately halophilic bacteria isolated from marine sediment by using the Microfluidic Streak Plate.</title>
        <authorList>
            <person name="Xu B."/>
            <person name="Hu B."/>
            <person name="Wang J."/>
            <person name="Zhu Y."/>
            <person name="Huang L."/>
            <person name="Du W."/>
            <person name="Huang Y."/>
        </authorList>
    </citation>
    <scope>NUCLEOTIDE SEQUENCE [LARGE SCALE GENOMIC DNA]</scope>
    <source>
        <strain evidence="11 12">IO3-P2-C2</strain>
    </source>
</reference>
<evidence type="ECO:0000256" key="9">
    <source>
        <dbReference type="PIRSR" id="PIRSR001589-2"/>
    </source>
</evidence>
<dbReference type="Pfam" id="PF00733">
    <property type="entry name" value="Asn_synthase"/>
    <property type="match status" value="1"/>
</dbReference>
<dbReference type="InterPro" id="IPR001962">
    <property type="entry name" value="Asn_synthase"/>
</dbReference>
<evidence type="ECO:0000256" key="3">
    <source>
        <dbReference type="ARBA" id="ARBA00012737"/>
    </source>
</evidence>
<evidence type="ECO:0000313" key="12">
    <source>
        <dbReference type="Proteomes" id="UP000216498"/>
    </source>
</evidence>
<proteinExistence type="inferred from homology"/>
<dbReference type="GO" id="GO:0006529">
    <property type="term" value="P:asparagine biosynthetic process"/>
    <property type="evidence" value="ECO:0007669"/>
    <property type="project" value="UniProtKB-KW"/>
</dbReference>
<dbReference type="OrthoDB" id="9763290at2"/>
<name>A0A265ND92_9BACI</name>
<keyword evidence="12" id="KW-1185">Reference proteome</keyword>
<dbReference type="PROSITE" id="PS51278">
    <property type="entry name" value="GATASE_TYPE_2"/>
    <property type="match status" value="1"/>
</dbReference>